<keyword evidence="2" id="KW-1185">Reference proteome</keyword>
<feature type="non-terminal residue" evidence="1">
    <location>
        <position position="1"/>
    </location>
</feature>
<name>A0ABR4XPJ1_9LACO</name>
<dbReference type="EMBL" id="AXCV01000405">
    <property type="protein sequence ID" value="KGO27531.1"/>
    <property type="molecule type" value="Genomic_DNA"/>
</dbReference>
<gene>
    <name evidence="1" type="ORF">Q757_07690</name>
</gene>
<proteinExistence type="predicted"/>
<protein>
    <submittedName>
        <fullName evidence="1">Uncharacterized protein</fullName>
    </submittedName>
</protein>
<evidence type="ECO:0000313" key="1">
    <source>
        <dbReference type="EMBL" id="KGO27531.1"/>
    </source>
</evidence>
<comment type="caution">
    <text evidence="1">The sequence shown here is derived from an EMBL/GenBank/DDBJ whole genome shotgun (WGS) entry which is preliminary data.</text>
</comment>
<accession>A0ABR4XPJ1</accession>
<reference evidence="1 2" key="1">
    <citation type="journal article" date="2014" name="Antonie Van Leeuwenhoek">
        <title>Oenococcus alcoholitolerans sp. nov., a lactic acid bacteria isolated from cachaca and ethanol fermentation processes.</title>
        <authorList>
            <person name="Badotti F."/>
            <person name="Moreira A.P."/>
            <person name="Tonon L.A."/>
            <person name="de Lucena B.T."/>
            <person name="Gomes Fde C."/>
            <person name="Kruger R."/>
            <person name="Thompson C.C."/>
            <person name="de Morais M.A.Jr."/>
            <person name="Rosa C.A."/>
            <person name="Thompson F.L."/>
        </authorList>
    </citation>
    <scope>NUCLEOTIDE SEQUENCE [LARGE SCALE GENOMIC DNA]</scope>
    <source>
        <strain evidence="1 2">UFRJ-M7.2.18</strain>
    </source>
</reference>
<sequence length="79" mass="9264">EVKNRLKNGTDFHHISVINTKTTKIVDDNFLKQEFVKEHGWDAVELKSPHKLEQEFGKDVWKLLNGKVISTDVQRVKYD</sequence>
<organism evidence="1 2">
    <name type="scientific">Oenococcus alcoholitolerans</name>
    <dbReference type="NCBI Taxonomy" id="931074"/>
    <lineage>
        <taxon>Bacteria</taxon>
        <taxon>Bacillati</taxon>
        <taxon>Bacillota</taxon>
        <taxon>Bacilli</taxon>
        <taxon>Lactobacillales</taxon>
        <taxon>Lactobacillaceae</taxon>
        <taxon>Oenococcus</taxon>
    </lineage>
</organism>
<evidence type="ECO:0000313" key="2">
    <source>
        <dbReference type="Proteomes" id="UP000030023"/>
    </source>
</evidence>
<dbReference type="Proteomes" id="UP000030023">
    <property type="component" value="Unassembled WGS sequence"/>
</dbReference>